<evidence type="ECO:0000256" key="1">
    <source>
        <dbReference type="SAM" id="MobiDB-lite"/>
    </source>
</evidence>
<keyword evidence="3" id="KW-1185">Reference proteome</keyword>
<organism evidence="2 3">
    <name type="scientific">Mycolicibacterium iranicum</name>
    <name type="common">Mycobacterium iranicum</name>
    <dbReference type="NCBI Taxonomy" id="912594"/>
    <lineage>
        <taxon>Bacteria</taxon>
        <taxon>Bacillati</taxon>
        <taxon>Actinomycetota</taxon>
        <taxon>Actinomycetes</taxon>
        <taxon>Mycobacteriales</taxon>
        <taxon>Mycobacteriaceae</taxon>
        <taxon>Mycolicibacterium</taxon>
    </lineage>
</organism>
<accession>A0A839Q7X5</accession>
<dbReference type="SUPFAM" id="SSF82171">
    <property type="entry name" value="DPP6 N-terminal domain-like"/>
    <property type="match status" value="1"/>
</dbReference>
<protein>
    <submittedName>
        <fullName evidence="2">VCBS repeat-containing protein</fullName>
    </submittedName>
</protein>
<dbReference type="EMBL" id="JACHVU010000008">
    <property type="protein sequence ID" value="MBB2992099.1"/>
    <property type="molecule type" value="Genomic_DNA"/>
</dbReference>
<dbReference type="Pfam" id="PF17963">
    <property type="entry name" value="Big_9"/>
    <property type="match status" value="1"/>
</dbReference>
<feature type="compositionally biased region" description="Acidic residues" evidence="1">
    <location>
        <begin position="1"/>
        <end position="21"/>
    </location>
</feature>
<name>A0A839Q7X5_MYCIR</name>
<dbReference type="Gene3D" id="2.60.40.3440">
    <property type="match status" value="1"/>
</dbReference>
<evidence type="ECO:0000313" key="3">
    <source>
        <dbReference type="Proteomes" id="UP000550501"/>
    </source>
</evidence>
<dbReference type="RefSeq" id="WP_396888472.1">
    <property type="nucleotide sequence ID" value="NZ_JACHVU010000008.1"/>
</dbReference>
<dbReference type="Proteomes" id="UP000550501">
    <property type="component" value="Unassembled WGS sequence"/>
</dbReference>
<proteinExistence type="predicted"/>
<dbReference type="AlphaFoldDB" id="A0A839Q7X5"/>
<sequence>MDGIEDGIEDGGVDGGEDGIEETGGAQDADGDAGSAPDDADDNPGAAEPVNGEPRDPATSPTITPSTEPEPEPELESASTSEAIAAQESKGSLRGAAASADPGVIEEEGVVSTAPEEIAAVVGASAMASRTTLRDSDIASSAVTPGSTVPTPPAVRPVNPVVGFVGLVNGIVTSLLDPFLEPAPSTPNPLTPLVWAVLGWVRRQFFNEAPTITYNPNTTGQTGQTLTGNLGAVDAEGDALTYVISKGPKHGTVTIDQATGDFTYTPDDINYTAVQTDSFTVTVSDGKVNVLSFLGQPHRATSVIDVGVLSPSIERTIVAMPEGIVNPQNPRYTSDGQSLLFHAQPTFEPGAPRPRRELYQINIDGTGIQCLTCGVTAYNPAGAAIPNDLGKMTPFEDGSGRVLVETGDNIWSVFEPVGFQGATEAKLVAITPPPTRAGTIVPAADRTREMRISPDGTHVVFTQIQLVPKDQPGAQPPGDYLIAAVPIVAGITRGAMNYELTDPRVIYYTGEAKQWTADGQGVIILGGFADAGNVDDILVDIATGQVTRLTGNLDYDEDTDLSPNGRWLAIGSAHGLDALTPMSRIVRPSFLPALIQGSLYEAYAKGVNVTNQEWLVAVEDDLKRENGLPLFVSDDPSTPEFEGDGYTARSMPSWNHDGTAVTFYERLAGTDSSLPLTRIVIANLKYTTSVGVAEIKATPDATWATKLSEYVPAAPEVPPTGTYAGKNGGTATVSETSYVVDPNGPRPRTHTVRTVTYVDYVNEAGMILNGTEWTDTTGSQNLIRYVADIEVTGAHTGSLTGDVLINKTSRSIAPTPSSVTGGAVGTQITSVLDGDVLVLLDPERIEDAKAGV</sequence>
<dbReference type="NCBIfam" id="TIGR01965">
    <property type="entry name" value="VCBS_repeat"/>
    <property type="match status" value="1"/>
</dbReference>
<evidence type="ECO:0000313" key="2">
    <source>
        <dbReference type="EMBL" id="MBB2992099.1"/>
    </source>
</evidence>
<gene>
    <name evidence="2" type="ORF">FHR72_003595</name>
</gene>
<dbReference type="Gene3D" id="2.120.10.30">
    <property type="entry name" value="TolB, C-terminal domain"/>
    <property type="match status" value="1"/>
</dbReference>
<feature type="compositionally biased region" description="Low complexity" evidence="1">
    <location>
        <begin position="57"/>
        <end position="67"/>
    </location>
</feature>
<reference evidence="2 3" key="1">
    <citation type="submission" date="2020-08" db="EMBL/GenBank/DDBJ databases">
        <title>The Agave Microbiome: Exploring the role of microbial communities in plant adaptations to desert environments.</title>
        <authorList>
            <person name="Partida-Martinez L.P."/>
        </authorList>
    </citation>
    <scope>NUCLEOTIDE SEQUENCE [LARGE SCALE GENOMIC DNA]</scope>
    <source>
        <strain evidence="2 3">AT2.18</strain>
    </source>
</reference>
<comment type="caution">
    <text evidence="2">The sequence shown here is derived from an EMBL/GenBank/DDBJ whole genome shotgun (WGS) entry which is preliminary data.</text>
</comment>
<dbReference type="InterPro" id="IPR011042">
    <property type="entry name" value="6-blade_b-propeller_TolB-like"/>
</dbReference>
<feature type="compositionally biased region" description="Low complexity" evidence="1">
    <location>
        <begin position="23"/>
        <end position="47"/>
    </location>
</feature>
<dbReference type="InterPro" id="IPR010221">
    <property type="entry name" value="VCBS_dom"/>
</dbReference>
<feature type="region of interest" description="Disordered" evidence="1">
    <location>
        <begin position="629"/>
        <end position="649"/>
    </location>
</feature>
<feature type="region of interest" description="Disordered" evidence="1">
    <location>
        <begin position="1"/>
        <end position="102"/>
    </location>
</feature>